<keyword evidence="1" id="KW-1133">Transmembrane helix</keyword>
<dbReference type="InterPro" id="IPR005804">
    <property type="entry name" value="FA_desaturase_dom"/>
</dbReference>
<proteinExistence type="predicted"/>
<dbReference type="AlphaFoldDB" id="I0YNH1"/>
<comment type="caution">
    <text evidence="3">The sequence shown here is derived from an EMBL/GenBank/DDBJ whole genome shotgun (WGS) entry which is preliminary data.</text>
</comment>
<accession>I0YNH1</accession>
<evidence type="ECO:0000256" key="1">
    <source>
        <dbReference type="SAM" id="Phobius"/>
    </source>
</evidence>
<feature type="domain" description="Fatty acid desaturase" evidence="2">
    <location>
        <begin position="60"/>
        <end position="295"/>
    </location>
</feature>
<dbReference type="GO" id="GO:0006629">
    <property type="term" value="P:lipid metabolic process"/>
    <property type="evidence" value="ECO:0007669"/>
    <property type="project" value="InterPro"/>
</dbReference>
<dbReference type="PANTHER" id="PTHR19353:SF73">
    <property type="entry name" value="FATTY ACID DESATURASE"/>
    <property type="match status" value="1"/>
</dbReference>
<dbReference type="eggNOG" id="ENOG502S6AU">
    <property type="taxonomic scope" value="Eukaryota"/>
</dbReference>
<dbReference type="InterPro" id="IPR012171">
    <property type="entry name" value="Fatty_acid_desaturase"/>
</dbReference>
<evidence type="ECO:0000313" key="4">
    <source>
        <dbReference type="Proteomes" id="UP000007264"/>
    </source>
</evidence>
<dbReference type="GO" id="GO:0016717">
    <property type="term" value="F:oxidoreductase activity, acting on paired donors, with oxidation of a pair of donors resulting in the reduction of molecular oxygen to two molecules of water"/>
    <property type="evidence" value="ECO:0007669"/>
    <property type="project" value="TreeGrafter"/>
</dbReference>
<reference evidence="3 4" key="1">
    <citation type="journal article" date="2012" name="Genome Biol.">
        <title>The genome of the polar eukaryotic microalga coccomyxa subellipsoidea reveals traits of cold adaptation.</title>
        <authorList>
            <person name="Blanc G."/>
            <person name="Agarkova I."/>
            <person name="Grimwood J."/>
            <person name="Kuo A."/>
            <person name="Brueggeman A."/>
            <person name="Dunigan D."/>
            <person name="Gurnon J."/>
            <person name="Ladunga I."/>
            <person name="Lindquist E."/>
            <person name="Lucas S."/>
            <person name="Pangilinan J."/>
            <person name="Proschold T."/>
            <person name="Salamov A."/>
            <person name="Schmutz J."/>
            <person name="Weeks D."/>
            <person name="Yamada T."/>
            <person name="Claverie J.M."/>
            <person name="Grigoriev I."/>
            <person name="Van Etten J."/>
            <person name="Lomsadze A."/>
            <person name="Borodovsky M."/>
        </authorList>
    </citation>
    <scope>NUCLEOTIDE SEQUENCE [LARGE SCALE GENOMIC DNA]</scope>
    <source>
        <strain evidence="3 4">C-169</strain>
    </source>
</reference>
<protein>
    <recommendedName>
        <fullName evidence="2">Fatty acid desaturase domain-containing protein</fullName>
    </recommendedName>
</protein>
<keyword evidence="1" id="KW-0812">Transmembrane</keyword>
<dbReference type="EMBL" id="AGSI01000017">
    <property type="protein sequence ID" value="EIE19940.1"/>
    <property type="molecule type" value="Genomic_DNA"/>
</dbReference>
<dbReference type="KEGG" id="csl:COCSUDRAFT_44340"/>
<dbReference type="GeneID" id="17037914"/>
<feature type="transmembrane region" description="Helical" evidence="1">
    <location>
        <begin position="35"/>
        <end position="57"/>
    </location>
</feature>
<feature type="transmembrane region" description="Helical" evidence="1">
    <location>
        <begin position="204"/>
        <end position="225"/>
    </location>
</feature>
<keyword evidence="4" id="KW-1185">Reference proteome</keyword>
<dbReference type="RefSeq" id="XP_005644484.1">
    <property type="nucleotide sequence ID" value="XM_005644427.1"/>
</dbReference>
<name>I0YNH1_COCSC</name>
<dbReference type="OrthoDB" id="10260134at2759"/>
<sequence length="353" mass="41212">MVFHLSEVGPIADIKQNVKEVKAHVAKFSKPDPYLAIRTLVITAVLYAGFYAAFPYYSKNWTLWSLAVFMRAGLNVRIFIIFHDCCHGNFFKSNLANMLVGRLTGSLQFTSWTGWGKVHNTDHHIHYGKDDHALVEWGATVIWTKQEWDSYSLPRKIFLRIAKDPVLFFAFIPPFIFLLTGVHNNKMPIGFKIYAGYAMFGKSYLWFELAFNALGSIFGFILFHWQHYANVPNMYFGIPKDDHERDLASLMGSTFQYVPEWYKWATFGIEYHHIHHFSTKVPSYQLRPCHDTAPPGMWRYIKYLDFKTELQSLLLVMWNPEKHRFESFPELNWLLGFKDIDTPAVSLKIAKEE</sequence>
<dbReference type="PANTHER" id="PTHR19353">
    <property type="entry name" value="FATTY ACID DESATURASE 2"/>
    <property type="match status" value="1"/>
</dbReference>
<evidence type="ECO:0000313" key="3">
    <source>
        <dbReference type="EMBL" id="EIE19940.1"/>
    </source>
</evidence>
<dbReference type="GO" id="GO:0016020">
    <property type="term" value="C:membrane"/>
    <property type="evidence" value="ECO:0007669"/>
    <property type="project" value="TreeGrafter"/>
</dbReference>
<organism evidence="3 4">
    <name type="scientific">Coccomyxa subellipsoidea (strain C-169)</name>
    <name type="common">Green microalga</name>
    <dbReference type="NCBI Taxonomy" id="574566"/>
    <lineage>
        <taxon>Eukaryota</taxon>
        <taxon>Viridiplantae</taxon>
        <taxon>Chlorophyta</taxon>
        <taxon>core chlorophytes</taxon>
        <taxon>Trebouxiophyceae</taxon>
        <taxon>Trebouxiophyceae incertae sedis</taxon>
        <taxon>Coccomyxaceae</taxon>
        <taxon>Coccomyxa</taxon>
        <taxon>Coccomyxa subellipsoidea</taxon>
    </lineage>
</organism>
<gene>
    <name evidence="3" type="ORF">COCSUDRAFT_44340</name>
</gene>
<keyword evidence="1" id="KW-0472">Membrane</keyword>
<feature type="transmembrane region" description="Helical" evidence="1">
    <location>
        <begin position="165"/>
        <end position="184"/>
    </location>
</feature>
<evidence type="ECO:0000259" key="2">
    <source>
        <dbReference type="Pfam" id="PF00487"/>
    </source>
</evidence>
<dbReference type="Proteomes" id="UP000007264">
    <property type="component" value="Unassembled WGS sequence"/>
</dbReference>
<dbReference type="Pfam" id="PF00487">
    <property type="entry name" value="FA_desaturase"/>
    <property type="match status" value="1"/>
</dbReference>